<feature type="signal peptide" evidence="1">
    <location>
        <begin position="1"/>
        <end position="33"/>
    </location>
</feature>
<proteinExistence type="predicted"/>
<keyword evidence="3" id="KW-1185">Reference proteome</keyword>
<comment type="caution">
    <text evidence="2">The sequence shown here is derived from an EMBL/GenBank/DDBJ whole genome shotgun (WGS) entry which is preliminary data.</text>
</comment>
<dbReference type="EMBL" id="CAJSLV010000001">
    <property type="protein sequence ID" value="CAG6390738.1"/>
    <property type="molecule type" value="Genomic_DNA"/>
</dbReference>
<evidence type="ECO:0000313" key="3">
    <source>
        <dbReference type="Proteomes" id="UP001152519"/>
    </source>
</evidence>
<sequence length="180" mass="19285">MKSAEFLKRAGAVATAFVAAACFGILVPAPAEAAAQIPTYWTFSNLWVGNGNTCLTGGQIQSNGTAHAFMSTCNGSSFQQWDWRGADPGATYPALELQNKATGLCLATDHKSWDGNAVWVSSCDWSDGRRFMWLSSGGGYHYLMANLDLPNVFLTPRENGAVYANNTSDSAMDSWIGSHS</sequence>
<dbReference type="Proteomes" id="UP001152519">
    <property type="component" value="Unassembled WGS sequence"/>
</dbReference>
<dbReference type="SUPFAM" id="SSF50370">
    <property type="entry name" value="Ricin B-like lectins"/>
    <property type="match status" value="1"/>
</dbReference>
<gene>
    <name evidence="2" type="ORF">SCOCK_10206</name>
</gene>
<evidence type="ECO:0000256" key="1">
    <source>
        <dbReference type="SAM" id="SignalP"/>
    </source>
</evidence>
<organism evidence="2 3">
    <name type="scientific">Actinacidiphila cocklensis</name>
    <dbReference type="NCBI Taxonomy" id="887465"/>
    <lineage>
        <taxon>Bacteria</taxon>
        <taxon>Bacillati</taxon>
        <taxon>Actinomycetota</taxon>
        <taxon>Actinomycetes</taxon>
        <taxon>Kitasatosporales</taxon>
        <taxon>Streptomycetaceae</taxon>
        <taxon>Actinacidiphila</taxon>
    </lineage>
</organism>
<protein>
    <submittedName>
        <fullName evidence="2">Ricin-type beta-trefoil lectin domain protein</fullName>
    </submittedName>
</protein>
<reference evidence="2" key="1">
    <citation type="submission" date="2021-05" db="EMBL/GenBank/DDBJ databases">
        <authorList>
            <person name="Arsene-Ploetze F."/>
        </authorList>
    </citation>
    <scope>NUCLEOTIDE SEQUENCE</scope>
    <source>
        <strain evidence="2">DSM 42138</strain>
    </source>
</reference>
<dbReference type="Gene3D" id="2.80.10.50">
    <property type="match status" value="1"/>
</dbReference>
<feature type="chain" id="PRO_5040754311" evidence="1">
    <location>
        <begin position="34"/>
        <end position="180"/>
    </location>
</feature>
<keyword evidence="1" id="KW-0732">Signal</keyword>
<dbReference type="AlphaFoldDB" id="A0A9W4DZY3"/>
<accession>A0A9W4DZY3</accession>
<name>A0A9W4DZY3_9ACTN</name>
<evidence type="ECO:0000313" key="2">
    <source>
        <dbReference type="EMBL" id="CAG6390738.1"/>
    </source>
</evidence>
<dbReference type="PROSITE" id="PS50231">
    <property type="entry name" value="RICIN_B_LECTIN"/>
    <property type="match status" value="1"/>
</dbReference>
<dbReference type="RefSeq" id="WP_251483741.1">
    <property type="nucleotide sequence ID" value="NZ_CAJSLV010000001.1"/>
</dbReference>
<dbReference type="InterPro" id="IPR035992">
    <property type="entry name" value="Ricin_B-like_lectins"/>
</dbReference>
<dbReference type="PROSITE" id="PS51257">
    <property type="entry name" value="PROKAR_LIPOPROTEIN"/>
    <property type="match status" value="1"/>
</dbReference>